<dbReference type="PANTHER" id="PTHR21366:SF14">
    <property type="entry name" value="GLYOXALASE DOMAIN-CONTAINING PROTEIN 5"/>
    <property type="match status" value="1"/>
</dbReference>
<dbReference type="PROSITE" id="PS51819">
    <property type="entry name" value="VOC"/>
    <property type="match status" value="1"/>
</dbReference>
<dbReference type="Proteomes" id="UP000028933">
    <property type="component" value="Chromosome"/>
</dbReference>
<reference evidence="3 4" key="1">
    <citation type="journal article" date="2013" name="Lancet">
        <title>First case of E anophelis outbreak in an intensive-care unit.</title>
        <authorList>
            <person name="Teo J."/>
            <person name="Tan S.Y."/>
            <person name="Tay M."/>
            <person name="Ding Y."/>
            <person name="Kjelleberg S."/>
            <person name="Givskov M."/>
            <person name="Lin R.T."/>
            <person name="Yang L."/>
        </authorList>
    </citation>
    <scope>NUCLEOTIDE SEQUENCE [LARGE SCALE GENOMIC DNA]</scope>
    <source>
        <strain evidence="3 4">NUHP1</strain>
    </source>
</reference>
<dbReference type="EMBL" id="CP007547">
    <property type="protein sequence ID" value="AIL47782.1"/>
    <property type="molecule type" value="Genomic_DNA"/>
</dbReference>
<gene>
    <name evidence="3" type="ORF">BD94_4007</name>
</gene>
<proteinExistence type="predicted"/>
<dbReference type="CDD" id="cd07253">
    <property type="entry name" value="GLOD5"/>
    <property type="match status" value="1"/>
</dbReference>
<feature type="domain" description="VOC" evidence="2">
    <location>
        <begin position="5"/>
        <end position="125"/>
    </location>
</feature>
<dbReference type="Pfam" id="PF00903">
    <property type="entry name" value="Glyoxalase"/>
    <property type="match status" value="1"/>
</dbReference>
<evidence type="ECO:0000313" key="3">
    <source>
        <dbReference type="EMBL" id="AIL47782.1"/>
    </source>
</evidence>
<sequence length="127" mass="14455">MRITSIDHIVLTVADIEKTVQFYTEVLGFELVTFGDNRKALRFGNQKINLHQKGHEFEPKALYPTSGSADICFITETNVEDILKELRAKNIQITEGIVERTGALGKIRSVYLRDPDSNLIELSNYLR</sequence>
<dbReference type="PROSITE" id="PS00934">
    <property type="entry name" value="GLYOXALASE_I_1"/>
    <property type="match status" value="1"/>
</dbReference>
<accession>A0A077EJW0</accession>
<dbReference type="GO" id="GO:0046872">
    <property type="term" value="F:metal ion binding"/>
    <property type="evidence" value="ECO:0007669"/>
    <property type="project" value="UniProtKB-KW"/>
</dbReference>
<evidence type="ECO:0000256" key="1">
    <source>
        <dbReference type="ARBA" id="ARBA00022723"/>
    </source>
</evidence>
<dbReference type="SUPFAM" id="SSF54593">
    <property type="entry name" value="Glyoxalase/Bleomycin resistance protein/Dihydroxybiphenyl dioxygenase"/>
    <property type="match status" value="1"/>
</dbReference>
<dbReference type="PANTHER" id="PTHR21366">
    <property type="entry name" value="GLYOXALASE FAMILY PROTEIN"/>
    <property type="match status" value="1"/>
</dbReference>
<keyword evidence="3" id="KW-0223">Dioxygenase</keyword>
<name>A0A077EJW0_9FLAO</name>
<dbReference type="RefSeq" id="WP_009089944.1">
    <property type="nucleotide sequence ID" value="NZ_CP007547.1"/>
</dbReference>
<dbReference type="KEGG" id="eao:BD94_4007"/>
<dbReference type="Gene3D" id="3.10.180.10">
    <property type="entry name" value="2,3-Dihydroxybiphenyl 1,2-Dioxygenase, domain 1"/>
    <property type="match status" value="1"/>
</dbReference>
<dbReference type="STRING" id="1338011.BD94_4007"/>
<dbReference type="HOGENOM" id="CLU_046006_4_3_10"/>
<keyword evidence="3" id="KW-0560">Oxidoreductase</keyword>
<dbReference type="InterPro" id="IPR037523">
    <property type="entry name" value="VOC_core"/>
</dbReference>
<protein>
    <submittedName>
        <fullName evidence="3">Biphenyl-2,3-diol 1,2-dioxygenase III-related protein</fullName>
    </submittedName>
</protein>
<dbReference type="InterPro" id="IPR004360">
    <property type="entry name" value="Glyas_Fos-R_dOase_dom"/>
</dbReference>
<dbReference type="GeneID" id="56685035"/>
<dbReference type="InterPro" id="IPR050383">
    <property type="entry name" value="GlyoxalaseI/FosfomycinResist"/>
</dbReference>
<evidence type="ECO:0000313" key="4">
    <source>
        <dbReference type="Proteomes" id="UP000028933"/>
    </source>
</evidence>
<evidence type="ECO:0000259" key="2">
    <source>
        <dbReference type="PROSITE" id="PS51819"/>
    </source>
</evidence>
<keyword evidence="1" id="KW-0479">Metal-binding</keyword>
<dbReference type="InterPro" id="IPR029068">
    <property type="entry name" value="Glyas_Bleomycin-R_OHBP_Dase"/>
</dbReference>
<organism evidence="3 4">
    <name type="scientific">Elizabethkingia anophelis NUHP1</name>
    <dbReference type="NCBI Taxonomy" id="1338011"/>
    <lineage>
        <taxon>Bacteria</taxon>
        <taxon>Pseudomonadati</taxon>
        <taxon>Bacteroidota</taxon>
        <taxon>Flavobacteriia</taxon>
        <taxon>Flavobacteriales</taxon>
        <taxon>Weeksellaceae</taxon>
        <taxon>Elizabethkingia</taxon>
    </lineage>
</organism>
<dbReference type="GO" id="GO:0051213">
    <property type="term" value="F:dioxygenase activity"/>
    <property type="evidence" value="ECO:0007669"/>
    <property type="project" value="UniProtKB-KW"/>
</dbReference>
<dbReference type="AlphaFoldDB" id="A0A077EJW0"/>
<dbReference type="GO" id="GO:0004462">
    <property type="term" value="F:lactoylglutathione lyase activity"/>
    <property type="evidence" value="ECO:0007669"/>
    <property type="project" value="InterPro"/>
</dbReference>
<dbReference type="InterPro" id="IPR018146">
    <property type="entry name" value="Glyoxalase_1_CS"/>
</dbReference>
<dbReference type="eggNOG" id="COG0346">
    <property type="taxonomic scope" value="Bacteria"/>
</dbReference>